<keyword evidence="1" id="KW-0472">Membrane</keyword>
<keyword evidence="4" id="KW-1185">Reference proteome</keyword>
<dbReference type="Pfam" id="PF06580">
    <property type="entry name" value="His_kinase"/>
    <property type="match status" value="1"/>
</dbReference>
<protein>
    <submittedName>
        <fullName evidence="3">Histidine kinase</fullName>
    </submittedName>
</protein>
<comment type="caution">
    <text evidence="3">The sequence shown here is derived from an EMBL/GenBank/DDBJ whole genome shotgun (WGS) entry which is preliminary data.</text>
</comment>
<feature type="domain" description="Signal transduction histidine kinase internal region" evidence="2">
    <location>
        <begin position="154"/>
        <end position="231"/>
    </location>
</feature>
<feature type="transmembrane region" description="Helical" evidence="1">
    <location>
        <begin position="78"/>
        <end position="105"/>
    </location>
</feature>
<feature type="transmembrane region" description="Helical" evidence="1">
    <location>
        <begin position="111"/>
        <end position="129"/>
    </location>
</feature>
<dbReference type="PANTHER" id="PTHR34220:SF7">
    <property type="entry name" value="SENSOR HISTIDINE KINASE YPDA"/>
    <property type="match status" value="1"/>
</dbReference>
<keyword evidence="1" id="KW-0812">Transmembrane</keyword>
<proteinExistence type="predicted"/>
<evidence type="ECO:0000256" key="1">
    <source>
        <dbReference type="SAM" id="Phobius"/>
    </source>
</evidence>
<dbReference type="GO" id="GO:0000155">
    <property type="term" value="F:phosphorelay sensor kinase activity"/>
    <property type="evidence" value="ECO:0007669"/>
    <property type="project" value="InterPro"/>
</dbReference>
<dbReference type="RefSeq" id="WP_169680657.1">
    <property type="nucleotide sequence ID" value="NZ_JABBNU010000005.1"/>
</dbReference>
<dbReference type="AlphaFoldDB" id="A0A848J625"/>
<feature type="transmembrane region" description="Helical" evidence="1">
    <location>
        <begin position="20"/>
        <end position="41"/>
    </location>
</feature>
<gene>
    <name evidence="3" type="ORF">HH304_09240</name>
</gene>
<sequence length="336" mass="38573">MKKNPVLYFNFKKELKEIFLISLIGIPFAYIMCPSCGYMIYRVAISSIFWVFLWKGNQFLSALLDLKISWVDKPLVRAITGVIGHTLLTAFIVTAIIKGASLFGINIENNLETVIISIGITLVMTLILYSREFLFSWKQAAIDKERMQKEIISAKYETLKNQVNPHFLFNSLNTLTNLVYENQDTAAKFISKLSKVYRYVIEVRDKELVDIKDEISFVDSYIFLQKIRHEGSLELIKDLPLNPGEMIPPLSIQLLIENAIKHNILSEDSPLLIKVYKENDCIVVENNIQLKNIIDNSSTGVGLENIKSRYQYLTKKPVIISNDNSIFRIELPIITR</sequence>
<keyword evidence="1" id="KW-1133">Transmembrane helix</keyword>
<name>A0A848J625_9BACT</name>
<dbReference type="Proteomes" id="UP000559010">
    <property type="component" value="Unassembled WGS sequence"/>
</dbReference>
<dbReference type="InterPro" id="IPR010559">
    <property type="entry name" value="Sig_transdc_His_kin_internal"/>
</dbReference>
<dbReference type="PANTHER" id="PTHR34220">
    <property type="entry name" value="SENSOR HISTIDINE KINASE YPDA"/>
    <property type="match status" value="1"/>
</dbReference>
<dbReference type="InterPro" id="IPR050640">
    <property type="entry name" value="Bact_2-comp_sensor_kinase"/>
</dbReference>
<evidence type="ECO:0000313" key="3">
    <source>
        <dbReference type="EMBL" id="NMM48582.1"/>
    </source>
</evidence>
<accession>A0A848J625</accession>
<evidence type="ECO:0000313" key="4">
    <source>
        <dbReference type="Proteomes" id="UP000559010"/>
    </source>
</evidence>
<dbReference type="GO" id="GO:0016020">
    <property type="term" value="C:membrane"/>
    <property type="evidence" value="ECO:0007669"/>
    <property type="project" value="InterPro"/>
</dbReference>
<organism evidence="3 4">
    <name type="scientific">Marinigracilibium pacificum</name>
    <dbReference type="NCBI Taxonomy" id="2729599"/>
    <lineage>
        <taxon>Bacteria</taxon>
        <taxon>Pseudomonadati</taxon>
        <taxon>Bacteroidota</taxon>
        <taxon>Cytophagia</taxon>
        <taxon>Cytophagales</taxon>
        <taxon>Flammeovirgaceae</taxon>
        <taxon>Marinigracilibium</taxon>
    </lineage>
</organism>
<dbReference type="EMBL" id="JABBNU010000005">
    <property type="protein sequence ID" value="NMM48582.1"/>
    <property type="molecule type" value="Genomic_DNA"/>
</dbReference>
<keyword evidence="3" id="KW-0418">Kinase</keyword>
<keyword evidence="3" id="KW-0808">Transferase</keyword>
<evidence type="ECO:0000259" key="2">
    <source>
        <dbReference type="Pfam" id="PF06580"/>
    </source>
</evidence>
<reference evidence="3 4" key="1">
    <citation type="submission" date="2020-04" db="EMBL/GenBank/DDBJ databases">
        <title>Flammeovirgaceae bacterium KN852 isolated from deep sea.</title>
        <authorList>
            <person name="Zhang D.-C."/>
        </authorList>
    </citation>
    <scope>NUCLEOTIDE SEQUENCE [LARGE SCALE GENOMIC DNA]</scope>
    <source>
        <strain evidence="3 4">KN852</strain>
    </source>
</reference>